<feature type="region of interest" description="Disordered" evidence="1">
    <location>
        <begin position="1"/>
        <end position="78"/>
    </location>
</feature>
<organism evidence="2 3">
    <name type="scientific">Lithospermum erythrorhizon</name>
    <name type="common">Purple gromwell</name>
    <name type="synonym">Lithospermum officinale var. erythrorhizon</name>
    <dbReference type="NCBI Taxonomy" id="34254"/>
    <lineage>
        <taxon>Eukaryota</taxon>
        <taxon>Viridiplantae</taxon>
        <taxon>Streptophyta</taxon>
        <taxon>Embryophyta</taxon>
        <taxon>Tracheophyta</taxon>
        <taxon>Spermatophyta</taxon>
        <taxon>Magnoliopsida</taxon>
        <taxon>eudicotyledons</taxon>
        <taxon>Gunneridae</taxon>
        <taxon>Pentapetalae</taxon>
        <taxon>asterids</taxon>
        <taxon>lamiids</taxon>
        <taxon>Boraginales</taxon>
        <taxon>Boraginaceae</taxon>
        <taxon>Boraginoideae</taxon>
        <taxon>Lithospermeae</taxon>
        <taxon>Lithospermum</taxon>
    </lineage>
</organism>
<feature type="compositionally biased region" description="Basic and acidic residues" evidence="1">
    <location>
        <begin position="36"/>
        <end position="62"/>
    </location>
</feature>
<gene>
    <name evidence="2" type="ORF">LIER_08131</name>
</gene>
<evidence type="ECO:0000313" key="2">
    <source>
        <dbReference type="EMBL" id="GAA0148787.1"/>
    </source>
</evidence>
<dbReference type="EMBL" id="BAABME010001298">
    <property type="protein sequence ID" value="GAA0148787.1"/>
    <property type="molecule type" value="Genomic_DNA"/>
</dbReference>
<dbReference type="AlphaFoldDB" id="A0AAV3PCK6"/>
<sequence length="136" mass="15025">MDEDEESAQDILGFDEDEENDSEDAKNLEKDDDSLDTNKEVSKEDAEQSEGHSEEPVDKGNDLVDNSEEIAEDASDDVPLVQKWQKLRQNIPADVPLETSEGIPPGEFLDEFKQSTIVPEPSSAPKGKGFCLCGLR</sequence>
<keyword evidence="3" id="KW-1185">Reference proteome</keyword>
<feature type="compositionally biased region" description="Acidic residues" evidence="1">
    <location>
        <begin position="65"/>
        <end position="76"/>
    </location>
</feature>
<proteinExistence type="predicted"/>
<reference evidence="2 3" key="1">
    <citation type="submission" date="2024-01" db="EMBL/GenBank/DDBJ databases">
        <title>The complete chloroplast genome sequence of Lithospermum erythrorhizon: insights into the phylogenetic relationship among Boraginaceae species and the maternal lineages of purple gromwells.</title>
        <authorList>
            <person name="Okada T."/>
            <person name="Watanabe K."/>
        </authorList>
    </citation>
    <scope>NUCLEOTIDE SEQUENCE [LARGE SCALE GENOMIC DNA]</scope>
</reference>
<accession>A0AAV3PCK6</accession>
<name>A0AAV3PCK6_LITER</name>
<dbReference type="Proteomes" id="UP001454036">
    <property type="component" value="Unassembled WGS sequence"/>
</dbReference>
<protein>
    <submittedName>
        <fullName evidence="2">Uncharacterized protein</fullName>
    </submittedName>
</protein>
<evidence type="ECO:0000313" key="3">
    <source>
        <dbReference type="Proteomes" id="UP001454036"/>
    </source>
</evidence>
<comment type="caution">
    <text evidence="2">The sequence shown here is derived from an EMBL/GenBank/DDBJ whole genome shotgun (WGS) entry which is preliminary data.</text>
</comment>
<evidence type="ECO:0000256" key="1">
    <source>
        <dbReference type="SAM" id="MobiDB-lite"/>
    </source>
</evidence>
<feature type="compositionally biased region" description="Acidic residues" evidence="1">
    <location>
        <begin position="1"/>
        <end position="22"/>
    </location>
</feature>